<evidence type="ECO:0000313" key="8">
    <source>
        <dbReference type="Proteomes" id="UP001062901"/>
    </source>
</evidence>
<evidence type="ECO:0000256" key="3">
    <source>
        <dbReference type="ARBA" id="ARBA00022679"/>
    </source>
</evidence>
<organism evidence="7 8">
    <name type="scientific">Saccharibacter floricola DSM 15669</name>
    <dbReference type="NCBI Taxonomy" id="1123227"/>
    <lineage>
        <taxon>Bacteria</taxon>
        <taxon>Pseudomonadati</taxon>
        <taxon>Pseudomonadota</taxon>
        <taxon>Alphaproteobacteria</taxon>
        <taxon>Acetobacterales</taxon>
        <taxon>Acetobacteraceae</taxon>
        <taxon>Saccharibacter</taxon>
    </lineage>
</organism>
<dbReference type="PRINTS" id="PR00996">
    <property type="entry name" value="CHERMTFRASE"/>
</dbReference>
<evidence type="ECO:0000256" key="4">
    <source>
        <dbReference type="ARBA" id="ARBA00022691"/>
    </source>
</evidence>
<dbReference type="EC" id="2.1.1.80" evidence="5"/>
<evidence type="ECO:0000313" key="7">
    <source>
        <dbReference type="EMBL" id="GBQ05798.1"/>
    </source>
</evidence>
<keyword evidence="8" id="KW-1185">Reference proteome</keyword>
<dbReference type="SUPFAM" id="SSF53335">
    <property type="entry name" value="S-adenosyl-L-methionine-dependent methyltransferases"/>
    <property type="match status" value="1"/>
</dbReference>
<dbReference type="InterPro" id="IPR022641">
    <property type="entry name" value="CheR_N"/>
</dbReference>
<comment type="catalytic activity">
    <reaction evidence="1 5">
        <text>L-glutamyl-[protein] + S-adenosyl-L-methionine = [protein]-L-glutamate 5-O-methyl ester + S-adenosyl-L-homocysteine</text>
        <dbReference type="Rhea" id="RHEA:24452"/>
        <dbReference type="Rhea" id="RHEA-COMP:10208"/>
        <dbReference type="Rhea" id="RHEA-COMP:10311"/>
        <dbReference type="ChEBI" id="CHEBI:29973"/>
        <dbReference type="ChEBI" id="CHEBI:57856"/>
        <dbReference type="ChEBI" id="CHEBI:59789"/>
        <dbReference type="ChEBI" id="CHEBI:82795"/>
        <dbReference type="EC" id="2.1.1.80"/>
    </reaction>
</comment>
<dbReference type="Pfam" id="PF03705">
    <property type="entry name" value="CheR_N"/>
    <property type="match status" value="1"/>
</dbReference>
<sequence>MSFPDAAGDFSYSEHDFQRVQTIALREAGISLPVSKRSLVFSRVSRRIRATGKESFGAYLDYVSSSDGMEEMQELICVLTTNVTQFFREKSHFEHLEDHVAPHMSRTLRSGGRCRMWSAACSTGQEAWSMAMSVVDKISDAPWLDMKILATDINHSVVNFGQAGQYLAEEVQTVPDHMRRKFMEPNGVGGFRMAGEIRRLPVFKPLNLNRVWPFHGSFDVIFCRNVVIYFDDETRNALWKRLAGRLVPGGFLYVGHSERVENMRDCGLEAVAPTIYIKRA</sequence>
<dbReference type="InterPro" id="IPR026024">
    <property type="entry name" value="Chemotaxis_MeTrfase_CheR"/>
</dbReference>
<dbReference type="InterPro" id="IPR050903">
    <property type="entry name" value="Bact_Chemotaxis_MeTrfase"/>
</dbReference>
<dbReference type="InterPro" id="IPR000780">
    <property type="entry name" value="CheR_MeTrfase"/>
</dbReference>
<dbReference type="InterPro" id="IPR029063">
    <property type="entry name" value="SAM-dependent_MTases_sf"/>
</dbReference>
<dbReference type="Gene3D" id="1.10.155.10">
    <property type="entry name" value="Chemotaxis receptor methyltransferase CheR, N-terminal domain"/>
    <property type="match status" value="1"/>
</dbReference>
<evidence type="ECO:0000259" key="6">
    <source>
        <dbReference type="PROSITE" id="PS50123"/>
    </source>
</evidence>
<dbReference type="SMART" id="SM00138">
    <property type="entry name" value="MeTrc"/>
    <property type="match status" value="1"/>
</dbReference>
<evidence type="ECO:0000256" key="5">
    <source>
        <dbReference type="PIRNR" id="PIRNR000410"/>
    </source>
</evidence>
<keyword evidence="4 5" id="KW-0949">S-adenosyl-L-methionine</keyword>
<gene>
    <name evidence="7" type="ORF">AA15669_0637</name>
</gene>
<feature type="domain" description="CheR-type methyltransferase" evidence="6">
    <location>
        <begin position="5"/>
        <end position="280"/>
    </location>
</feature>
<dbReference type="Gene3D" id="3.40.50.150">
    <property type="entry name" value="Vaccinia Virus protein VP39"/>
    <property type="match status" value="1"/>
</dbReference>
<proteinExistence type="predicted"/>
<evidence type="ECO:0000256" key="2">
    <source>
        <dbReference type="ARBA" id="ARBA00022603"/>
    </source>
</evidence>
<keyword evidence="2 5" id="KW-0489">Methyltransferase</keyword>
<dbReference type="InterPro" id="IPR036804">
    <property type="entry name" value="CheR_N_sf"/>
</dbReference>
<comment type="function">
    <text evidence="5">Methylation of the membrane-bound methyl-accepting chemotaxis proteins (MCP) to form gamma-glutamyl methyl ester residues in MCP.</text>
</comment>
<dbReference type="PANTHER" id="PTHR24422:SF19">
    <property type="entry name" value="CHEMOTAXIS PROTEIN METHYLTRANSFERASE"/>
    <property type="match status" value="1"/>
</dbReference>
<evidence type="ECO:0000256" key="1">
    <source>
        <dbReference type="ARBA" id="ARBA00001541"/>
    </source>
</evidence>
<name>A0ABQ0NXQ1_9PROT</name>
<dbReference type="PROSITE" id="PS50123">
    <property type="entry name" value="CHER"/>
    <property type="match status" value="1"/>
</dbReference>
<dbReference type="Pfam" id="PF01739">
    <property type="entry name" value="CheR"/>
    <property type="match status" value="1"/>
</dbReference>
<dbReference type="InterPro" id="IPR022642">
    <property type="entry name" value="CheR_C"/>
</dbReference>
<dbReference type="Proteomes" id="UP001062901">
    <property type="component" value="Unassembled WGS sequence"/>
</dbReference>
<dbReference type="PANTHER" id="PTHR24422">
    <property type="entry name" value="CHEMOTAXIS PROTEIN METHYLTRANSFERASE"/>
    <property type="match status" value="1"/>
</dbReference>
<dbReference type="SUPFAM" id="SSF47757">
    <property type="entry name" value="Chemotaxis receptor methyltransferase CheR, N-terminal domain"/>
    <property type="match status" value="1"/>
</dbReference>
<accession>A0ABQ0NXQ1</accession>
<comment type="caution">
    <text evidence="7">The sequence shown here is derived from an EMBL/GenBank/DDBJ whole genome shotgun (WGS) entry which is preliminary data.</text>
</comment>
<dbReference type="EMBL" id="BAQD01000007">
    <property type="protein sequence ID" value="GBQ05798.1"/>
    <property type="molecule type" value="Genomic_DNA"/>
</dbReference>
<reference evidence="7" key="1">
    <citation type="submission" date="2013-04" db="EMBL/GenBank/DDBJ databases">
        <title>The genome sequencing project of 58 acetic acid bacteria.</title>
        <authorList>
            <person name="Okamoto-Kainuma A."/>
            <person name="Ishikawa M."/>
            <person name="Umino S."/>
            <person name="Koizumi Y."/>
            <person name="Shiwa Y."/>
            <person name="Yoshikawa H."/>
            <person name="Matsutani M."/>
            <person name="Matsushita K."/>
        </authorList>
    </citation>
    <scope>NUCLEOTIDE SEQUENCE</scope>
    <source>
        <strain evidence="7">DSM 15669</strain>
    </source>
</reference>
<dbReference type="PIRSF" id="PIRSF000410">
    <property type="entry name" value="CheR"/>
    <property type="match status" value="1"/>
</dbReference>
<protein>
    <recommendedName>
        <fullName evidence="5">Chemotaxis protein methyltransferase</fullName>
        <ecNumber evidence="5">2.1.1.80</ecNumber>
    </recommendedName>
</protein>
<keyword evidence="3 5" id="KW-0808">Transferase</keyword>
<dbReference type="RefSeq" id="WP_018980961.1">
    <property type="nucleotide sequence ID" value="NZ_BAQD01000007.1"/>
</dbReference>